<feature type="signal peptide" evidence="1">
    <location>
        <begin position="1"/>
        <end position="18"/>
    </location>
</feature>
<dbReference type="AlphaFoldDB" id="A0AAN7AHZ5"/>
<dbReference type="EMBL" id="MU864405">
    <property type="protein sequence ID" value="KAK4187299.1"/>
    <property type="molecule type" value="Genomic_DNA"/>
</dbReference>
<evidence type="ECO:0000313" key="2">
    <source>
        <dbReference type="EMBL" id="KAK4187299.1"/>
    </source>
</evidence>
<sequence length="263" mass="26233">MKTSTIAAFLAPAVAVNGQWHGGAPECAQGCFSSFWSSATTQNAWPAPTAYCTANPVASCVSSACSATPTAVASYASLSSSVCSQWSSCTASGTPSVYTVSAPAFTGAWGPGKYGPPGGRNPWNGAHGDGEWTRTWTGGVYTVTGCEWDGNPWAGGPGGWGQGGAGGSPWGYWGKDWKWSTETKTVTRVVTSVDNGITRKATSVGLATVALAASGDSTTTSFVQAQATGNSNAAAGGRAGDVEGGVKIMGAVLGGVVAVAGLL</sequence>
<protein>
    <recommendedName>
        <fullName evidence="4">Extracellular membrane protein CFEM domain-containing protein</fullName>
    </recommendedName>
</protein>
<name>A0AAN7AHZ5_9PEZI</name>
<organism evidence="2 3">
    <name type="scientific">Podospora australis</name>
    <dbReference type="NCBI Taxonomy" id="1536484"/>
    <lineage>
        <taxon>Eukaryota</taxon>
        <taxon>Fungi</taxon>
        <taxon>Dikarya</taxon>
        <taxon>Ascomycota</taxon>
        <taxon>Pezizomycotina</taxon>
        <taxon>Sordariomycetes</taxon>
        <taxon>Sordariomycetidae</taxon>
        <taxon>Sordariales</taxon>
        <taxon>Podosporaceae</taxon>
        <taxon>Podospora</taxon>
    </lineage>
</organism>
<gene>
    <name evidence="2" type="ORF">QBC35DRAFT_236080</name>
</gene>
<reference evidence="2" key="1">
    <citation type="journal article" date="2023" name="Mol. Phylogenet. Evol.">
        <title>Genome-scale phylogeny and comparative genomics of the fungal order Sordariales.</title>
        <authorList>
            <person name="Hensen N."/>
            <person name="Bonometti L."/>
            <person name="Westerberg I."/>
            <person name="Brannstrom I.O."/>
            <person name="Guillou S."/>
            <person name="Cros-Aarteil S."/>
            <person name="Calhoun S."/>
            <person name="Haridas S."/>
            <person name="Kuo A."/>
            <person name="Mondo S."/>
            <person name="Pangilinan J."/>
            <person name="Riley R."/>
            <person name="LaButti K."/>
            <person name="Andreopoulos B."/>
            <person name="Lipzen A."/>
            <person name="Chen C."/>
            <person name="Yan M."/>
            <person name="Daum C."/>
            <person name="Ng V."/>
            <person name="Clum A."/>
            <person name="Steindorff A."/>
            <person name="Ohm R.A."/>
            <person name="Martin F."/>
            <person name="Silar P."/>
            <person name="Natvig D.O."/>
            <person name="Lalanne C."/>
            <person name="Gautier V."/>
            <person name="Ament-Velasquez S.L."/>
            <person name="Kruys A."/>
            <person name="Hutchinson M.I."/>
            <person name="Powell A.J."/>
            <person name="Barry K."/>
            <person name="Miller A.N."/>
            <person name="Grigoriev I.V."/>
            <person name="Debuchy R."/>
            <person name="Gladieux P."/>
            <person name="Hiltunen Thoren M."/>
            <person name="Johannesson H."/>
        </authorList>
    </citation>
    <scope>NUCLEOTIDE SEQUENCE</scope>
    <source>
        <strain evidence="2">PSN309</strain>
    </source>
</reference>
<evidence type="ECO:0008006" key="4">
    <source>
        <dbReference type="Google" id="ProtNLM"/>
    </source>
</evidence>
<keyword evidence="1" id="KW-0732">Signal</keyword>
<evidence type="ECO:0000313" key="3">
    <source>
        <dbReference type="Proteomes" id="UP001302126"/>
    </source>
</evidence>
<keyword evidence="3" id="KW-1185">Reference proteome</keyword>
<accession>A0AAN7AHZ5</accession>
<reference evidence="2" key="2">
    <citation type="submission" date="2023-05" db="EMBL/GenBank/DDBJ databases">
        <authorList>
            <consortium name="Lawrence Berkeley National Laboratory"/>
            <person name="Steindorff A."/>
            <person name="Hensen N."/>
            <person name="Bonometti L."/>
            <person name="Westerberg I."/>
            <person name="Brannstrom I.O."/>
            <person name="Guillou S."/>
            <person name="Cros-Aarteil S."/>
            <person name="Calhoun S."/>
            <person name="Haridas S."/>
            <person name="Kuo A."/>
            <person name="Mondo S."/>
            <person name="Pangilinan J."/>
            <person name="Riley R."/>
            <person name="Labutti K."/>
            <person name="Andreopoulos B."/>
            <person name="Lipzen A."/>
            <person name="Chen C."/>
            <person name="Yanf M."/>
            <person name="Daum C."/>
            <person name="Ng V."/>
            <person name="Clum A."/>
            <person name="Ohm R."/>
            <person name="Martin F."/>
            <person name="Silar P."/>
            <person name="Natvig D."/>
            <person name="Lalanne C."/>
            <person name="Gautier V."/>
            <person name="Ament-Velasquez S.L."/>
            <person name="Kruys A."/>
            <person name="Hutchinson M.I."/>
            <person name="Powell A.J."/>
            <person name="Barry K."/>
            <person name="Miller A.N."/>
            <person name="Grigoriev I.V."/>
            <person name="Debuchy R."/>
            <person name="Gladieux P."/>
            <person name="Thoren M.H."/>
            <person name="Johannesson H."/>
        </authorList>
    </citation>
    <scope>NUCLEOTIDE SEQUENCE</scope>
    <source>
        <strain evidence="2">PSN309</strain>
    </source>
</reference>
<proteinExistence type="predicted"/>
<evidence type="ECO:0000256" key="1">
    <source>
        <dbReference type="SAM" id="SignalP"/>
    </source>
</evidence>
<comment type="caution">
    <text evidence="2">The sequence shown here is derived from an EMBL/GenBank/DDBJ whole genome shotgun (WGS) entry which is preliminary data.</text>
</comment>
<dbReference type="Proteomes" id="UP001302126">
    <property type="component" value="Unassembled WGS sequence"/>
</dbReference>
<feature type="chain" id="PRO_5043049028" description="Extracellular membrane protein CFEM domain-containing protein" evidence="1">
    <location>
        <begin position="19"/>
        <end position="263"/>
    </location>
</feature>